<dbReference type="InterPro" id="IPR033910">
    <property type="entry name" value="GluRS_core"/>
</dbReference>
<feature type="domain" description="Glutamyl/glutaminyl-tRNA synthetase class Ib catalytic" evidence="8">
    <location>
        <begin position="1"/>
        <end position="312"/>
    </location>
</feature>
<keyword evidence="4 7" id="KW-0067">ATP-binding</keyword>
<dbReference type="GO" id="GO:0005524">
    <property type="term" value="F:ATP binding"/>
    <property type="evidence" value="ECO:0007669"/>
    <property type="project" value="UniProtKB-KW"/>
</dbReference>
<reference evidence="9 10" key="1">
    <citation type="submission" date="2016-03" db="EMBL/GenBank/DDBJ databases">
        <authorList>
            <person name="Ploux O."/>
        </authorList>
    </citation>
    <scope>NUCLEOTIDE SEQUENCE [LARGE SCALE GENOMIC DNA]</scope>
    <source>
        <strain evidence="9 10">URUG2</strain>
    </source>
</reference>
<evidence type="ECO:0000256" key="3">
    <source>
        <dbReference type="ARBA" id="ARBA00022741"/>
    </source>
</evidence>
<dbReference type="PANTHER" id="PTHR43311:SF2">
    <property type="entry name" value="GLUTAMATE--TRNA LIGASE, MITOCHONDRIAL-RELATED"/>
    <property type="match status" value="1"/>
</dbReference>
<evidence type="ECO:0000256" key="7">
    <source>
        <dbReference type="RuleBase" id="RU363037"/>
    </source>
</evidence>
<keyword evidence="10" id="KW-1185">Reference proteome</keyword>
<keyword evidence="3 7" id="KW-0547">Nucleotide-binding</keyword>
<dbReference type="SUPFAM" id="SSF52374">
    <property type="entry name" value="Nucleotidylyl transferase"/>
    <property type="match status" value="1"/>
</dbReference>
<dbReference type="Gene3D" id="3.40.50.620">
    <property type="entry name" value="HUPs"/>
    <property type="match status" value="1"/>
</dbReference>
<proteinExistence type="inferred from homology"/>
<evidence type="ECO:0000256" key="2">
    <source>
        <dbReference type="ARBA" id="ARBA00022598"/>
    </source>
</evidence>
<organism evidence="9 10">
    <name type="scientific">Ramularia collo-cygni</name>
    <dbReference type="NCBI Taxonomy" id="112498"/>
    <lineage>
        <taxon>Eukaryota</taxon>
        <taxon>Fungi</taxon>
        <taxon>Dikarya</taxon>
        <taxon>Ascomycota</taxon>
        <taxon>Pezizomycotina</taxon>
        <taxon>Dothideomycetes</taxon>
        <taxon>Dothideomycetidae</taxon>
        <taxon>Mycosphaerellales</taxon>
        <taxon>Mycosphaerellaceae</taxon>
        <taxon>Ramularia</taxon>
    </lineage>
</organism>
<evidence type="ECO:0000256" key="6">
    <source>
        <dbReference type="ARBA" id="ARBA00030865"/>
    </source>
</evidence>
<name>A0A2D3VNV2_9PEZI</name>
<sequence>MHIGGLRTALFSYLLAKKTGGQFLLRIEDTDAKRFVKDAEQRLCDDLRWAGLEWDEGPQIGGAFGPYKQSQRNHIYQEYAKQLVDSGSAYRCFCASTNQNVGNVAYSTGGCHQSCSSLPSAQAEERAVDGKEAFTVRLRPPPASAKRVFPDLVYGKVQRLKRSPSGARSEDGNGDVMDASDPVLVKSDGIPTYHFANVVDDHLMKITHVIRGSEWLASLPLHYDLYNAFGWEPPLFAHVGLLVDQDGAKLSKRSNNAFSLDIPTLRREQGILPEALRNYLALLGWSNPQREDLMDLSELIENFDLKFVKGNAVVTPNKLWYLQKGHVFRRCKTVQENGTLEPIQPIVESIEKELLSLYSASDIYTRDLPLQSYIAQVLLIDAKDYITAPQFVARNQHFFHFDHSQVPTTTTTTTVMPEDITLINKESPQQLLSRFLSGCDLQQSFQATTSAQIIPKTPEGSHAIMDALAKDIFAALQNTIYRSMLTQNHPSPEIGERVMIGLRFLEQKRASPAQLAAYVAGQLGNGITPDEVLSQQKSCLKVLMKVLRTKLCYGLPGPSMGHVMAVLGWEECCRRMGVDGSEAKG</sequence>
<evidence type="ECO:0000256" key="4">
    <source>
        <dbReference type="ARBA" id="ARBA00022840"/>
    </source>
</evidence>
<dbReference type="PRINTS" id="PR00987">
    <property type="entry name" value="TRNASYNTHGLU"/>
</dbReference>
<dbReference type="Pfam" id="PF00749">
    <property type="entry name" value="tRNA-synt_1c"/>
    <property type="match status" value="1"/>
</dbReference>
<evidence type="ECO:0000256" key="1">
    <source>
        <dbReference type="ARBA" id="ARBA00012835"/>
    </source>
</evidence>
<keyword evidence="2 7" id="KW-0436">Ligase</keyword>
<dbReference type="GO" id="GO:0006424">
    <property type="term" value="P:glutamyl-tRNA aminoacylation"/>
    <property type="evidence" value="ECO:0007669"/>
    <property type="project" value="InterPro"/>
</dbReference>
<comment type="similarity">
    <text evidence="7">Belongs to the class-I aminoacyl-tRNA synthetase family.</text>
</comment>
<dbReference type="CDD" id="cd00808">
    <property type="entry name" value="GluRS_core"/>
    <property type="match status" value="1"/>
</dbReference>
<dbReference type="InterPro" id="IPR014729">
    <property type="entry name" value="Rossmann-like_a/b/a_fold"/>
</dbReference>
<evidence type="ECO:0000256" key="5">
    <source>
        <dbReference type="ARBA" id="ARBA00023146"/>
    </source>
</evidence>
<gene>
    <name evidence="9" type="ORF">RCC_09212</name>
</gene>
<evidence type="ECO:0000313" key="9">
    <source>
        <dbReference type="EMBL" id="CZT23498.1"/>
    </source>
</evidence>
<dbReference type="NCBIfam" id="TIGR00464">
    <property type="entry name" value="gltX_bact"/>
    <property type="match status" value="1"/>
</dbReference>
<accession>A0A2D3VNV2</accession>
<dbReference type="InterPro" id="IPR049940">
    <property type="entry name" value="GluQ/Sye"/>
</dbReference>
<dbReference type="EC" id="6.1.1.17" evidence="1"/>
<dbReference type="PANTHER" id="PTHR43311">
    <property type="entry name" value="GLUTAMATE--TRNA LIGASE"/>
    <property type="match status" value="1"/>
</dbReference>
<evidence type="ECO:0000259" key="8">
    <source>
        <dbReference type="Pfam" id="PF00749"/>
    </source>
</evidence>
<keyword evidence="5 7" id="KW-0030">Aminoacyl-tRNA synthetase</keyword>
<dbReference type="GO" id="GO:0008270">
    <property type="term" value="F:zinc ion binding"/>
    <property type="evidence" value="ECO:0007669"/>
    <property type="project" value="InterPro"/>
</dbReference>
<dbReference type="InterPro" id="IPR004527">
    <property type="entry name" value="Glu-tRNA-ligase_bac/mito"/>
</dbReference>
<keyword evidence="7" id="KW-0648">Protein biosynthesis</keyword>
<dbReference type="InterPro" id="IPR020058">
    <property type="entry name" value="Glu/Gln-tRNA-synth_Ib_cat-dom"/>
</dbReference>
<dbReference type="EMBL" id="FJUY01000017">
    <property type="protein sequence ID" value="CZT23498.1"/>
    <property type="molecule type" value="Genomic_DNA"/>
</dbReference>
<dbReference type="STRING" id="112498.A0A2D3VNV2"/>
<dbReference type="GO" id="GO:0004818">
    <property type="term" value="F:glutamate-tRNA ligase activity"/>
    <property type="evidence" value="ECO:0007669"/>
    <property type="project" value="UniProtKB-EC"/>
</dbReference>
<dbReference type="RefSeq" id="XP_023630222.1">
    <property type="nucleotide sequence ID" value="XM_023774454.1"/>
</dbReference>
<dbReference type="GO" id="GO:0005739">
    <property type="term" value="C:mitochondrion"/>
    <property type="evidence" value="ECO:0007669"/>
    <property type="project" value="TreeGrafter"/>
</dbReference>
<dbReference type="InterPro" id="IPR000924">
    <property type="entry name" value="Glu/Gln-tRNA-synth"/>
</dbReference>
<dbReference type="AlphaFoldDB" id="A0A2D3VNV2"/>
<dbReference type="Proteomes" id="UP000225277">
    <property type="component" value="Unassembled WGS sequence"/>
</dbReference>
<protein>
    <recommendedName>
        <fullName evidence="1">glutamate--tRNA ligase</fullName>
        <ecNumber evidence="1">6.1.1.17</ecNumber>
    </recommendedName>
    <alternativeName>
        <fullName evidence="6">Glutamyl-tRNA synthetase</fullName>
    </alternativeName>
</protein>
<dbReference type="OrthoDB" id="428822at2759"/>
<dbReference type="GeneID" id="35604284"/>
<evidence type="ECO:0000313" key="10">
    <source>
        <dbReference type="Proteomes" id="UP000225277"/>
    </source>
</evidence>